<keyword evidence="1" id="KW-0472">Membrane</keyword>
<keyword evidence="1" id="KW-1133">Transmembrane helix</keyword>
<dbReference type="RefSeq" id="WP_224037350.1">
    <property type="nucleotide sequence ID" value="NZ_AP024849.1"/>
</dbReference>
<keyword evidence="1" id="KW-0812">Transmembrane</keyword>
<reference evidence="3" key="1">
    <citation type="submission" date="2021-07" db="EMBL/GenBank/DDBJ databases">
        <title>Complete genome sequencing of a Clostridium isolate.</title>
        <authorList>
            <person name="Ueki A."/>
            <person name="Tonouchi A."/>
        </authorList>
    </citation>
    <scope>NUCLEOTIDE SEQUENCE [LARGE SCALE GENOMIC DNA]</scope>
    <source>
        <strain evidence="3">C5S11</strain>
    </source>
</reference>
<evidence type="ECO:0008006" key="4">
    <source>
        <dbReference type="Google" id="ProtNLM"/>
    </source>
</evidence>
<feature type="transmembrane region" description="Helical" evidence="1">
    <location>
        <begin position="32"/>
        <end position="49"/>
    </location>
</feature>
<name>A0ABM7T4G9_9CLOT</name>
<dbReference type="InterPro" id="IPR011990">
    <property type="entry name" value="TPR-like_helical_dom_sf"/>
</dbReference>
<dbReference type="SUPFAM" id="SSF48452">
    <property type="entry name" value="TPR-like"/>
    <property type="match status" value="1"/>
</dbReference>
<evidence type="ECO:0000256" key="1">
    <source>
        <dbReference type="SAM" id="Phobius"/>
    </source>
</evidence>
<sequence>MNKYFKLILMLLCGAILGAILRVSRIHMELKDWIIIYFGVVISALLFVFTRGMNNLNSLYKGEYNKAIESFKKTMKKHGRNTKIVNAMLYNISVCHHRKGDFYEVESCLDKMDLKSCDENIKWGYFFLRASSLILLEENVHAAIEYYEKAVELFNPEEAYPIRAYFETVKGNQKEALRYIEAYVNKEKRRKVIFSLKKSTLVYDKFTYDIEYNYFLGMTYLKLNEPELAKEYFSKASKSQYENYFSKKAGEYMEKDSLQNNN</sequence>
<evidence type="ECO:0000313" key="2">
    <source>
        <dbReference type="EMBL" id="BCZ45795.1"/>
    </source>
</evidence>
<dbReference type="Proteomes" id="UP000824633">
    <property type="component" value="Chromosome"/>
</dbReference>
<evidence type="ECO:0000313" key="3">
    <source>
        <dbReference type="Proteomes" id="UP000824633"/>
    </source>
</evidence>
<organism evidence="2 3">
    <name type="scientific">Clostridium gelidum</name>
    <dbReference type="NCBI Taxonomy" id="704125"/>
    <lineage>
        <taxon>Bacteria</taxon>
        <taxon>Bacillati</taxon>
        <taxon>Bacillota</taxon>
        <taxon>Clostridia</taxon>
        <taxon>Eubacteriales</taxon>
        <taxon>Clostridiaceae</taxon>
        <taxon>Clostridium</taxon>
    </lineage>
</organism>
<dbReference type="InterPro" id="IPR019734">
    <property type="entry name" value="TPR_rpt"/>
</dbReference>
<proteinExistence type="predicted"/>
<keyword evidence="3" id="KW-1185">Reference proteome</keyword>
<protein>
    <recommendedName>
        <fullName evidence="4">Tetratricopeptide repeat protein</fullName>
    </recommendedName>
</protein>
<dbReference type="Pfam" id="PF13181">
    <property type="entry name" value="TPR_8"/>
    <property type="match status" value="2"/>
</dbReference>
<gene>
    <name evidence="2" type="ORF">psyc5s11_18620</name>
</gene>
<accession>A0ABM7T4G9</accession>
<dbReference type="Gene3D" id="1.25.40.10">
    <property type="entry name" value="Tetratricopeptide repeat domain"/>
    <property type="match status" value="1"/>
</dbReference>
<dbReference type="EMBL" id="AP024849">
    <property type="protein sequence ID" value="BCZ45795.1"/>
    <property type="molecule type" value="Genomic_DNA"/>
</dbReference>